<sequence>MLSEICVDAAGVRTRRRGELFGPPILPVTAIAEAEASDGPLWVRLGADPDLLPEQAGPMLARVEVDCPFESLDDAVALAQGDPRPLPAPLAVFVDGGTAGRGWAAESAERIAAAGAHPGLDADLADVDVADFLAVLAHSDAGFVARAATGEQVVAILAATVAALRGDDIRAAYVGADPAPVASLSTAAAGAVREVLLGIAVDDAAAVEAHLRACGITATLAKA</sequence>
<name>A0A541BSC0_9NOCA</name>
<reference evidence="1 2" key="1">
    <citation type="submission" date="2019-06" db="EMBL/GenBank/DDBJ databases">
        <title>Rhodococcus spaelei sp. nov., isolated from a cave.</title>
        <authorList>
            <person name="Lee S.D."/>
        </authorList>
    </citation>
    <scope>NUCLEOTIDE SEQUENCE [LARGE SCALE GENOMIC DNA]</scope>
    <source>
        <strain evidence="1 2">C9-5</strain>
    </source>
</reference>
<comment type="caution">
    <text evidence="1">The sequence shown here is derived from an EMBL/GenBank/DDBJ whole genome shotgun (WGS) entry which is preliminary data.</text>
</comment>
<protein>
    <submittedName>
        <fullName evidence="1">Uncharacterized protein</fullName>
    </submittedName>
</protein>
<keyword evidence="2" id="KW-1185">Reference proteome</keyword>
<dbReference type="OrthoDB" id="4483076at2"/>
<gene>
    <name evidence="1" type="ORF">FK531_01395</name>
</gene>
<dbReference type="Proteomes" id="UP000316256">
    <property type="component" value="Unassembled WGS sequence"/>
</dbReference>
<evidence type="ECO:0000313" key="1">
    <source>
        <dbReference type="EMBL" id="TQF75224.1"/>
    </source>
</evidence>
<organism evidence="1 2">
    <name type="scientific">Rhodococcus spelaei</name>
    <dbReference type="NCBI Taxonomy" id="2546320"/>
    <lineage>
        <taxon>Bacteria</taxon>
        <taxon>Bacillati</taxon>
        <taxon>Actinomycetota</taxon>
        <taxon>Actinomycetes</taxon>
        <taxon>Mycobacteriales</taxon>
        <taxon>Nocardiaceae</taxon>
        <taxon>Rhodococcus</taxon>
    </lineage>
</organism>
<dbReference type="AlphaFoldDB" id="A0A541BSC0"/>
<dbReference type="EMBL" id="VIGH01000001">
    <property type="protein sequence ID" value="TQF75224.1"/>
    <property type="molecule type" value="Genomic_DNA"/>
</dbReference>
<proteinExistence type="predicted"/>
<evidence type="ECO:0000313" key="2">
    <source>
        <dbReference type="Proteomes" id="UP000316256"/>
    </source>
</evidence>
<accession>A0A541BSC0</accession>